<evidence type="ECO:0000256" key="2">
    <source>
        <dbReference type="ARBA" id="ARBA00022448"/>
    </source>
</evidence>
<proteinExistence type="predicted"/>
<gene>
    <name evidence="9" type="primary">emrB</name>
    <name evidence="9" type="ORF">HG66A1_09280</name>
</gene>
<organism evidence="9 10">
    <name type="scientific">Gimesia chilikensis</name>
    <dbReference type="NCBI Taxonomy" id="2605989"/>
    <lineage>
        <taxon>Bacteria</taxon>
        <taxon>Pseudomonadati</taxon>
        <taxon>Planctomycetota</taxon>
        <taxon>Planctomycetia</taxon>
        <taxon>Planctomycetales</taxon>
        <taxon>Planctomycetaceae</taxon>
        <taxon>Gimesia</taxon>
    </lineage>
</organism>
<protein>
    <submittedName>
        <fullName evidence="9">Multidrug export protein EmrB</fullName>
    </submittedName>
</protein>
<evidence type="ECO:0000259" key="8">
    <source>
        <dbReference type="PROSITE" id="PS50850"/>
    </source>
</evidence>
<evidence type="ECO:0000256" key="1">
    <source>
        <dbReference type="ARBA" id="ARBA00004651"/>
    </source>
</evidence>
<dbReference type="GO" id="GO:0022857">
    <property type="term" value="F:transmembrane transporter activity"/>
    <property type="evidence" value="ECO:0007669"/>
    <property type="project" value="InterPro"/>
</dbReference>
<dbReference type="Proteomes" id="UP000320421">
    <property type="component" value="Chromosome"/>
</dbReference>
<feature type="transmembrane region" description="Helical" evidence="7">
    <location>
        <begin position="336"/>
        <end position="354"/>
    </location>
</feature>
<sequence length="466" mass="48783">MSKMTTTVPRIPVLTWKISAVTGAGAFMAMLDSTVANLAIESIRSDLQSTLTLVQWVATGYLCALAVSLPTVGWLGKRFGYGRTWAGSLIAFVLASAFCALSPGPVSLIIARVLQGLAGGIMVPAGQAIIGSTAGKKELGRIMGLLGLVIALGPAIGPAVGGVLLETTSWRWLFWINVPLGIITLLAARNLVPAGELNEGQRLDRWGFLLLSLGLPLLLYGSTETGVSGGTVLTVGAMLGGVVLSMAFTLHAFRAADPLIDLRLLRNKTFTTATLTTGLTGANMYGALLLLPLYFQIELDQSLTRTGLLLLVMGLASALVLPVGGTLTDRYSAGQVSLWGAVLLFCSSLPFLYSEILSPPILFIALAMRGAGIALAQMPAMTAAYTAVTAEQMGDAATLVNITQRIGGAVGAICIVIMLQHMGRQTDLSPHVWASGVLTAISLLVVITAFRLNQNFSNKAEVESNS</sequence>
<dbReference type="Pfam" id="PF07690">
    <property type="entry name" value="MFS_1"/>
    <property type="match status" value="1"/>
</dbReference>
<keyword evidence="4 7" id="KW-0812">Transmembrane</keyword>
<evidence type="ECO:0000256" key="4">
    <source>
        <dbReference type="ARBA" id="ARBA00022692"/>
    </source>
</evidence>
<evidence type="ECO:0000256" key="7">
    <source>
        <dbReference type="SAM" id="Phobius"/>
    </source>
</evidence>
<evidence type="ECO:0000256" key="6">
    <source>
        <dbReference type="ARBA" id="ARBA00023136"/>
    </source>
</evidence>
<dbReference type="PROSITE" id="PS50850">
    <property type="entry name" value="MFS"/>
    <property type="match status" value="1"/>
</dbReference>
<feature type="domain" description="Major facilitator superfamily (MFS) profile" evidence="8">
    <location>
        <begin position="18"/>
        <end position="454"/>
    </location>
</feature>
<dbReference type="PANTHER" id="PTHR42718:SF46">
    <property type="entry name" value="BLR6921 PROTEIN"/>
    <property type="match status" value="1"/>
</dbReference>
<dbReference type="GO" id="GO:0005886">
    <property type="term" value="C:plasma membrane"/>
    <property type="evidence" value="ECO:0007669"/>
    <property type="project" value="UniProtKB-SubCell"/>
</dbReference>
<keyword evidence="3" id="KW-1003">Cell membrane</keyword>
<feature type="transmembrane region" description="Helical" evidence="7">
    <location>
        <begin position="273"/>
        <end position="295"/>
    </location>
</feature>
<dbReference type="Gene3D" id="1.20.1720.10">
    <property type="entry name" value="Multidrug resistance protein D"/>
    <property type="match status" value="1"/>
</dbReference>
<dbReference type="PANTHER" id="PTHR42718">
    <property type="entry name" value="MAJOR FACILITATOR SUPERFAMILY MULTIDRUG TRANSPORTER MFSC"/>
    <property type="match status" value="1"/>
</dbReference>
<feature type="transmembrane region" description="Helical" evidence="7">
    <location>
        <begin position="431"/>
        <end position="450"/>
    </location>
</feature>
<feature type="transmembrane region" description="Helical" evidence="7">
    <location>
        <begin position="172"/>
        <end position="191"/>
    </location>
</feature>
<feature type="transmembrane region" description="Helical" evidence="7">
    <location>
        <begin position="232"/>
        <end position="253"/>
    </location>
</feature>
<feature type="transmembrane region" description="Helical" evidence="7">
    <location>
        <begin position="51"/>
        <end position="72"/>
    </location>
</feature>
<evidence type="ECO:0000313" key="9">
    <source>
        <dbReference type="EMBL" id="QDT19164.1"/>
    </source>
</evidence>
<dbReference type="Gene3D" id="1.20.1250.20">
    <property type="entry name" value="MFS general substrate transporter like domains"/>
    <property type="match status" value="1"/>
</dbReference>
<feature type="transmembrane region" description="Helical" evidence="7">
    <location>
        <begin position="307"/>
        <end position="324"/>
    </location>
</feature>
<feature type="transmembrane region" description="Helical" evidence="7">
    <location>
        <begin position="203"/>
        <end position="220"/>
    </location>
</feature>
<dbReference type="EMBL" id="CP036266">
    <property type="protein sequence ID" value="QDT19164.1"/>
    <property type="molecule type" value="Genomic_DNA"/>
</dbReference>
<dbReference type="InterPro" id="IPR011701">
    <property type="entry name" value="MFS"/>
</dbReference>
<evidence type="ECO:0000256" key="3">
    <source>
        <dbReference type="ARBA" id="ARBA00022475"/>
    </source>
</evidence>
<evidence type="ECO:0000256" key="5">
    <source>
        <dbReference type="ARBA" id="ARBA00022989"/>
    </source>
</evidence>
<dbReference type="AlphaFoldDB" id="A0A517PIF1"/>
<dbReference type="SUPFAM" id="SSF103473">
    <property type="entry name" value="MFS general substrate transporter"/>
    <property type="match status" value="1"/>
</dbReference>
<dbReference type="InterPro" id="IPR020846">
    <property type="entry name" value="MFS_dom"/>
</dbReference>
<keyword evidence="2" id="KW-0813">Transport</keyword>
<feature type="transmembrane region" description="Helical" evidence="7">
    <location>
        <begin position="12"/>
        <end position="31"/>
    </location>
</feature>
<keyword evidence="6 7" id="KW-0472">Membrane</keyword>
<evidence type="ECO:0000313" key="10">
    <source>
        <dbReference type="Proteomes" id="UP000320421"/>
    </source>
</evidence>
<feature type="transmembrane region" description="Helical" evidence="7">
    <location>
        <begin position="142"/>
        <end position="160"/>
    </location>
</feature>
<feature type="transmembrane region" description="Helical" evidence="7">
    <location>
        <begin position="84"/>
        <end position="103"/>
    </location>
</feature>
<comment type="subcellular location">
    <subcellularLocation>
        <location evidence="1">Cell membrane</location>
        <topology evidence="1">Multi-pass membrane protein</topology>
    </subcellularLocation>
</comment>
<dbReference type="InterPro" id="IPR004638">
    <property type="entry name" value="EmrB-like"/>
</dbReference>
<accession>A0A517PIF1</accession>
<dbReference type="InterPro" id="IPR036259">
    <property type="entry name" value="MFS_trans_sf"/>
</dbReference>
<keyword evidence="5 7" id="KW-1133">Transmembrane helix</keyword>
<reference evidence="9 10" key="1">
    <citation type="submission" date="2019-02" db="EMBL/GenBank/DDBJ databases">
        <title>Deep-cultivation of Planctomycetes and their phenomic and genomic characterization uncovers novel biology.</title>
        <authorList>
            <person name="Wiegand S."/>
            <person name="Jogler M."/>
            <person name="Boedeker C."/>
            <person name="Pinto D."/>
            <person name="Vollmers J."/>
            <person name="Rivas-Marin E."/>
            <person name="Kohn T."/>
            <person name="Peeters S.H."/>
            <person name="Heuer A."/>
            <person name="Rast P."/>
            <person name="Oberbeckmann S."/>
            <person name="Bunk B."/>
            <person name="Jeske O."/>
            <person name="Meyerdierks A."/>
            <person name="Storesund J.E."/>
            <person name="Kallscheuer N."/>
            <person name="Luecker S."/>
            <person name="Lage O.M."/>
            <person name="Pohl T."/>
            <person name="Merkel B.J."/>
            <person name="Hornburger P."/>
            <person name="Mueller R.-W."/>
            <person name="Bruemmer F."/>
            <person name="Labrenz M."/>
            <person name="Spormann A.M."/>
            <person name="Op den Camp H."/>
            <person name="Overmann J."/>
            <person name="Amann R."/>
            <person name="Jetten M.S.M."/>
            <person name="Mascher T."/>
            <person name="Medema M.H."/>
            <person name="Devos D.P."/>
            <person name="Kaster A.-K."/>
            <person name="Ovreas L."/>
            <person name="Rohde M."/>
            <person name="Galperin M.Y."/>
            <person name="Jogler C."/>
        </authorList>
    </citation>
    <scope>NUCLEOTIDE SEQUENCE [LARGE SCALE GENOMIC DNA]</scope>
    <source>
        <strain evidence="9 10">HG66A1</strain>
    </source>
</reference>
<feature type="transmembrane region" description="Helical" evidence="7">
    <location>
        <begin position="399"/>
        <end position="419"/>
    </location>
</feature>
<keyword evidence="10" id="KW-1185">Reference proteome</keyword>
<dbReference type="NCBIfam" id="TIGR00711">
    <property type="entry name" value="efflux_EmrB"/>
    <property type="match status" value="1"/>
</dbReference>
<name>A0A517PIF1_9PLAN</name>
<feature type="transmembrane region" description="Helical" evidence="7">
    <location>
        <begin position="360"/>
        <end position="387"/>
    </location>
</feature>